<feature type="signal peptide" evidence="2">
    <location>
        <begin position="1"/>
        <end position="22"/>
    </location>
</feature>
<feature type="transmembrane region" description="Helical" evidence="1">
    <location>
        <begin position="208"/>
        <end position="230"/>
    </location>
</feature>
<keyword evidence="1" id="KW-1133">Transmembrane helix</keyword>
<comment type="caution">
    <text evidence="3">The sequence shown here is derived from an EMBL/GenBank/DDBJ whole genome shotgun (WGS) entry which is preliminary data.</text>
</comment>
<evidence type="ECO:0000313" key="4">
    <source>
        <dbReference type="Proteomes" id="UP001559623"/>
    </source>
</evidence>
<evidence type="ECO:0000256" key="1">
    <source>
        <dbReference type="SAM" id="Phobius"/>
    </source>
</evidence>
<feature type="chain" id="PRO_5045297235" description="Lipoprotein" evidence="2">
    <location>
        <begin position="23"/>
        <end position="282"/>
    </location>
</feature>
<name>A0ABV3X518_9FIRM</name>
<keyword evidence="2" id="KW-0732">Signal</keyword>
<protein>
    <recommendedName>
        <fullName evidence="5">Lipoprotein</fullName>
    </recommendedName>
</protein>
<keyword evidence="4" id="KW-1185">Reference proteome</keyword>
<keyword evidence="1" id="KW-0472">Membrane</keyword>
<gene>
    <name evidence="3" type="ORF">QCO44_06485</name>
</gene>
<feature type="transmembrane region" description="Helical" evidence="1">
    <location>
        <begin position="242"/>
        <end position="264"/>
    </location>
</feature>
<accession>A0ABV3X518</accession>
<dbReference type="EMBL" id="JARVLH010000003">
    <property type="protein sequence ID" value="MEX5285287.1"/>
    <property type="molecule type" value="Genomic_DNA"/>
</dbReference>
<dbReference type="RefSeq" id="WP_368847013.1">
    <property type="nucleotide sequence ID" value="NZ_CP194411.1"/>
</dbReference>
<dbReference type="PROSITE" id="PS51257">
    <property type="entry name" value="PROKAR_LIPOPROTEIN"/>
    <property type="match status" value="1"/>
</dbReference>
<keyword evidence="1" id="KW-0812">Transmembrane</keyword>
<dbReference type="Proteomes" id="UP001559623">
    <property type="component" value="Unassembled WGS sequence"/>
</dbReference>
<reference evidence="3 4" key="1">
    <citation type="submission" date="2023-04" db="EMBL/GenBank/DDBJ databases">
        <title>Genome Sequence of Selenomonas sputigena ATCC 33150.</title>
        <authorList>
            <person name="Miller D.P."/>
            <person name="Anvari S."/>
            <person name="Polson S.W."/>
            <person name="Macdonald M."/>
            <person name="Mcdowell J.V."/>
        </authorList>
    </citation>
    <scope>NUCLEOTIDE SEQUENCE [LARGE SCALE GENOMIC DNA]</scope>
    <source>
        <strain evidence="3 4">ATCC 33150</strain>
    </source>
</reference>
<evidence type="ECO:0000313" key="3">
    <source>
        <dbReference type="EMBL" id="MEX5285287.1"/>
    </source>
</evidence>
<evidence type="ECO:0000256" key="2">
    <source>
        <dbReference type="SAM" id="SignalP"/>
    </source>
</evidence>
<organism evidence="3 4">
    <name type="scientific">Selenomonas sputigena</name>
    <dbReference type="NCBI Taxonomy" id="69823"/>
    <lineage>
        <taxon>Bacteria</taxon>
        <taxon>Bacillati</taxon>
        <taxon>Bacillota</taxon>
        <taxon>Negativicutes</taxon>
        <taxon>Selenomonadales</taxon>
        <taxon>Selenomonadaceae</taxon>
        <taxon>Selenomonas</taxon>
    </lineage>
</organism>
<evidence type="ECO:0008006" key="5">
    <source>
        <dbReference type="Google" id="ProtNLM"/>
    </source>
</evidence>
<sequence length="282" mass="31103">MKSSKTVIFAALCLLLAALLSAGCFKGQANLAVHEDGSCTFKSTLLGADFIRQAIDENKDELLKNDPNAKIREITEGDKKGFEVISEFPDMKTLAEKGGKLFARQDGKCLGIMEKKTWFYDAYSFDLWVGSSQEEPTAEVDPQAQAMMQGFLSQIQYEFRLDLPVIPESHNAETVEAEGKTLHWDLSPTLASQQEKHIKAEYRLWNKMHIALTAVLILAFLALAVVMLAMRQEEESGKRRNQLLAALFLVIALAIGAFSAYAALQPPTLTAQDSISPAASDK</sequence>
<proteinExistence type="predicted"/>